<dbReference type="GO" id="GO:0008609">
    <property type="term" value="F:alkylglycerone-phosphate synthase activity"/>
    <property type="evidence" value="ECO:0007669"/>
    <property type="project" value="UniProtKB-EC"/>
</dbReference>
<dbReference type="Proteomes" id="UP000028501">
    <property type="component" value="Chromosome"/>
</dbReference>
<dbReference type="GeneID" id="24794467"/>
<dbReference type="Gene3D" id="3.40.462.40">
    <property type="entry name" value="FAD-linked oxidase, cap domain/gating helix"/>
    <property type="match status" value="1"/>
</dbReference>
<evidence type="ECO:0000313" key="6">
    <source>
        <dbReference type="Proteomes" id="UP000028501"/>
    </source>
</evidence>
<dbReference type="SUPFAM" id="SSF55103">
    <property type="entry name" value="FAD-linked oxidases, C-terminal domain"/>
    <property type="match status" value="1"/>
</dbReference>
<dbReference type="HOGENOM" id="CLU_017779_2_3_2"/>
<evidence type="ECO:0000256" key="1">
    <source>
        <dbReference type="ARBA" id="ARBA00008000"/>
    </source>
</evidence>
<dbReference type="EC" id="2.5.1.26" evidence="5"/>
<evidence type="ECO:0000256" key="2">
    <source>
        <dbReference type="ARBA" id="ARBA00022630"/>
    </source>
</evidence>
<protein>
    <submittedName>
        <fullName evidence="5">FAD/FMN-containing dehydrogenase</fullName>
        <ecNumber evidence="5">2.5.1.26</ecNumber>
    </submittedName>
</protein>
<dbReference type="GO" id="GO:0071949">
    <property type="term" value="F:FAD binding"/>
    <property type="evidence" value="ECO:0007669"/>
    <property type="project" value="InterPro"/>
</dbReference>
<sequence>MIAIEKALEEIRAAGIAVSTNMEDRIAYCKDYNPLHLPKLLRREFSAMPDAVVFPKSTEEVSVILKVANTYGIPVYVFGGGSGVIDAATPYEGGIALSTLSLDQIEIDEENMVVRAGAGVVGGRLEKILNHRGFTLRHSPQSLYCSTVGGWVATAASGQFSTGYGNIENLLVSLTAVLPDGEVVTERATPRRAGPDLKKIFVGSEGLLGVVTEAVMKIFPLPEEFLTLSVEYDGIGEAVRDAKALMQLRPALMRIFDDEESLRYFDSESFTLIAVFEGKAASAKLKEARNLVRGRVVDGRAEKWLEKRFDVSDISRIVPLGFIFDTIEVACFWKDAERVYSEVLKAIRSVEGTVTASAHASHFYESGLCFYFTFAGLPADIESYYFEVWRRAIEASLKNGGNLTHHHGVGRLRKRWLSAEIGGYYPLLRDLKSVLDRRNILNRGVML</sequence>
<dbReference type="Gene3D" id="3.30.465.10">
    <property type="match status" value="1"/>
</dbReference>
<dbReference type="EMBL" id="CP006577">
    <property type="protein sequence ID" value="AIG97742.1"/>
    <property type="molecule type" value="Genomic_DNA"/>
</dbReference>
<dbReference type="InterPro" id="IPR016169">
    <property type="entry name" value="FAD-bd_PCMH_sub2"/>
</dbReference>
<dbReference type="AlphaFoldDB" id="A0A075WDH8"/>
<accession>A0A075WDH8</accession>
<dbReference type="SUPFAM" id="SSF56176">
    <property type="entry name" value="FAD-binding/transporter-associated domain-like"/>
    <property type="match status" value="1"/>
</dbReference>
<dbReference type="Pfam" id="PF02913">
    <property type="entry name" value="FAD-oxidase_C"/>
    <property type="match status" value="1"/>
</dbReference>
<dbReference type="PROSITE" id="PS51387">
    <property type="entry name" value="FAD_PCMH"/>
    <property type="match status" value="1"/>
</dbReference>
<dbReference type="InterPro" id="IPR006094">
    <property type="entry name" value="Oxid_FAD_bind_N"/>
</dbReference>
<dbReference type="InterPro" id="IPR025650">
    <property type="entry name" value="Alkyl-DHAP_Synthase"/>
</dbReference>
<dbReference type="GO" id="GO:0008610">
    <property type="term" value="P:lipid biosynthetic process"/>
    <property type="evidence" value="ECO:0007669"/>
    <property type="project" value="InterPro"/>
</dbReference>
<gene>
    <name evidence="5" type="ORF">AFULGI_00009530</name>
</gene>
<evidence type="ECO:0000256" key="3">
    <source>
        <dbReference type="ARBA" id="ARBA00022827"/>
    </source>
</evidence>
<dbReference type="RefSeq" id="WP_048095358.1">
    <property type="nucleotide sequence ID" value="NZ_CP006577.1"/>
</dbReference>
<name>A0A075WDH8_ARCFL</name>
<dbReference type="InterPro" id="IPR036318">
    <property type="entry name" value="FAD-bd_PCMH-like_sf"/>
</dbReference>
<dbReference type="PANTHER" id="PTHR46568">
    <property type="entry name" value="ALKYLDIHYDROXYACETONEPHOSPHATE SYNTHASE, PEROXISOMAL"/>
    <property type="match status" value="1"/>
</dbReference>
<keyword evidence="5" id="KW-0808">Transferase</keyword>
<keyword evidence="3" id="KW-0274">FAD</keyword>
<dbReference type="PANTHER" id="PTHR46568:SF1">
    <property type="entry name" value="ALKYLDIHYDROXYACETONEPHOSPHATE SYNTHASE, PEROXISOMAL"/>
    <property type="match status" value="1"/>
</dbReference>
<evidence type="ECO:0000259" key="4">
    <source>
        <dbReference type="PROSITE" id="PS51387"/>
    </source>
</evidence>
<feature type="domain" description="FAD-binding PCMH-type" evidence="4">
    <location>
        <begin position="45"/>
        <end position="221"/>
    </location>
</feature>
<proteinExistence type="inferred from homology"/>
<dbReference type="KEGG" id="afg:AFULGI_00009530"/>
<dbReference type="InterPro" id="IPR016166">
    <property type="entry name" value="FAD-bd_PCMH"/>
</dbReference>
<keyword evidence="2" id="KW-0285">Flavoprotein</keyword>
<comment type="similarity">
    <text evidence="1">Belongs to the FAD-binding oxidoreductase/transferase type 4 family.</text>
</comment>
<organism evidence="5 6">
    <name type="scientific">Archaeoglobus fulgidus DSM 8774</name>
    <dbReference type="NCBI Taxonomy" id="1344584"/>
    <lineage>
        <taxon>Archaea</taxon>
        <taxon>Methanobacteriati</taxon>
        <taxon>Methanobacteriota</taxon>
        <taxon>Archaeoglobi</taxon>
        <taxon>Archaeoglobales</taxon>
        <taxon>Archaeoglobaceae</taxon>
        <taxon>Archaeoglobus</taxon>
    </lineage>
</organism>
<dbReference type="InterPro" id="IPR004113">
    <property type="entry name" value="FAD-bd_oxidored_4_C"/>
</dbReference>
<reference evidence="5 6" key="1">
    <citation type="submission" date="2013-07" db="EMBL/GenBank/DDBJ databases">
        <title>Genome of Archaeoglobus fulgidus.</title>
        <authorList>
            <person name="Fiebig A."/>
            <person name="Birkeland N.-K."/>
        </authorList>
    </citation>
    <scope>NUCLEOTIDE SEQUENCE [LARGE SCALE GENOMIC DNA]</scope>
    <source>
        <strain evidence="5 6">DSM 8774</strain>
    </source>
</reference>
<evidence type="ECO:0000313" key="5">
    <source>
        <dbReference type="EMBL" id="AIG97742.1"/>
    </source>
</evidence>
<dbReference type="Pfam" id="PF01565">
    <property type="entry name" value="FAD_binding_4"/>
    <property type="match status" value="1"/>
</dbReference>
<dbReference type="InterPro" id="IPR016164">
    <property type="entry name" value="FAD-linked_Oxase-like_C"/>
</dbReference>